<evidence type="ECO:0008006" key="3">
    <source>
        <dbReference type="Google" id="ProtNLM"/>
    </source>
</evidence>
<dbReference type="PANTHER" id="PTHR14097">
    <property type="entry name" value="OXIDOREDUCTASE HTATIP2"/>
    <property type="match status" value="1"/>
</dbReference>
<dbReference type="AlphaFoldDB" id="A0A6A6ULC5"/>
<gene>
    <name evidence="1" type="ORF">BT63DRAFT_422752</name>
</gene>
<dbReference type="EMBL" id="MU004232">
    <property type="protein sequence ID" value="KAF2672257.1"/>
    <property type="molecule type" value="Genomic_DNA"/>
</dbReference>
<sequence length="241" mass="26006">MKLIIAGASGFVATEVIRQSLSMPSINSVIALARRPVSAPDNLAPGADTSKLQSAVVKDYDEYSEEVKKHFANADACIWSVAITPSKSKAFDFEVVRKVCQTNTIIGMKAMIEARGNSTTPFRFLYMSGVAAERDQTKTPTHMPQYSLMRGETETQVLALAKEYKDVEAAVAKPGLITGPGKYMVSIMATVLSWAGIVPNIGVAETAAAMLNQVENGFEKEPLMNDDLAKIGSEILNKAKE</sequence>
<dbReference type="Gene3D" id="3.40.50.720">
    <property type="entry name" value="NAD(P)-binding Rossmann-like Domain"/>
    <property type="match status" value="1"/>
</dbReference>
<evidence type="ECO:0000313" key="1">
    <source>
        <dbReference type="EMBL" id="KAF2672257.1"/>
    </source>
</evidence>
<dbReference type="SUPFAM" id="SSF51735">
    <property type="entry name" value="NAD(P)-binding Rossmann-fold domains"/>
    <property type="match status" value="1"/>
</dbReference>
<dbReference type="Proteomes" id="UP000799302">
    <property type="component" value="Unassembled WGS sequence"/>
</dbReference>
<dbReference type="PANTHER" id="PTHR14097:SF9">
    <property type="entry name" value="EPIMERASE, PUTATIVE (AFU_ORTHOLOGUE AFUA_8G07320)-RELATED"/>
    <property type="match status" value="1"/>
</dbReference>
<name>A0A6A6ULC5_9PEZI</name>
<evidence type="ECO:0000313" key="2">
    <source>
        <dbReference type="Proteomes" id="UP000799302"/>
    </source>
</evidence>
<dbReference type="OrthoDB" id="3535423at2759"/>
<reference evidence="1" key="1">
    <citation type="journal article" date="2020" name="Stud. Mycol.">
        <title>101 Dothideomycetes genomes: a test case for predicting lifestyles and emergence of pathogens.</title>
        <authorList>
            <person name="Haridas S."/>
            <person name="Albert R."/>
            <person name="Binder M."/>
            <person name="Bloem J."/>
            <person name="Labutti K."/>
            <person name="Salamov A."/>
            <person name="Andreopoulos B."/>
            <person name="Baker S."/>
            <person name="Barry K."/>
            <person name="Bills G."/>
            <person name="Bluhm B."/>
            <person name="Cannon C."/>
            <person name="Castanera R."/>
            <person name="Culley D."/>
            <person name="Daum C."/>
            <person name="Ezra D."/>
            <person name="Gonzalez J."/>
            <person name="Henrissat B."/>
            <person name="Kuo A."/>
            <person name="Liang C."/>
            <person name="Lipzen A."/>
            <person name="Lutzoni F."/>
            <person name="Magnuson J."/>
            <person name="Mondo S."/>
            <person name="Nolan M."/>
            <person name="Ohm R."/>
            <person name="Pangilinan J."/>
            <person name="Park H.-J."/>
            <person name="Ramirez L."/>
            <person name="Alfaro M."/>
            <person name="Sun H."/>
            <person name="Tritt A."/>
            <person name="Yoshinaga Y."/>
            <person name="Zwiers L.-H."/>
            <person name="Turgeon B."/>
            <person name="Goodwin S."/>
            <person name="Spatafora J."/>
            <person name="Crous P."/>
            <person name="Grigoriev I."/>
        </authorList>
    </citation>
    <scope>NUCLEOTIDE SEQUENCE</scope>
    <source>
        <strain evidence="1">CBS 115976</strain>
    </source>
</reference>
<accession>A0A6A6ULC5</accession>
<dbReference type="InterPro" id="IPR036291">
    <property type="entry name" value="NAD(P)-bd_dom_sf"/>
</dbReference>
<protein>
    <recommendedName>
        <fullName evidence="3">NAD(P)-binding domain-containing protein</fullName>
    </recommendedName>
</protein>
<keyword evidence="2" id="KW-1185">Reference proteome</keyword>
<proteinExistence type="predicted"/>
<organism evidence="1 2">
    <name type="scientific">Microthyrium microscopicum</name>
    <dbReference type="NCBI Taxonomy" id="703497"/>
    <lineage>
        <taxon>Eukaryota</taxon>
        <taxon>Fungi</taxon>
        <taxon>Dikarya</taxon>
        <taxon>Ascomycota</taxon>
        <taxon>Pezizomycotina</taxon>
        <taxon>Dothideomycetes</taxon>
        <taxon>Dothideomycetes incertae sedis</taxon>
        <taxon>Microthyriales</taxon>
        <taxon>Microthyriaceae</taxon>
        <taxon>Microthyrium</taxon>
    </lineage>
</organism>